<dbReference type="SUPFAM" id="SSF116842">
    <property type="entry name" value="XseB-like"/>
    <property type="match status" value="1"/>
</dbReference>
<keyword evidence="7" id="KW-0175">Coiled coil</keyword>
<keyword evidence="4 6" id="KW-0378">Hydrolase</keyword>
<feature type="coiled-coil region" evidence="7">
    <location>
        <begin position="32"/>
        <end position="59"/>
    </location>
</feature>
<organism evidence="8 9">
    <name type="scientific">Spirochaeta lutea</name>
    <dbReference type="NCBI Taxonomy" id="1480694"/>
    <lineage>
        <taxon>Bacteria</taxon>
        <taxon>Pseudomonadati</taxon>
        <taxon>Spirochaetota</taxon>
        <taxon>Spirochaetia</taxon>
        <taxon>Spirochaetales</taxon>
        <taxon>Spirochaetaceae</taxon>
        <taxon>Spirochaeta</taxon>
    </lineage>
</organism>
<comment type="similarity">
    <text evidence="1 6">Belongs to the XseB family.</text>
</comment>
<dbReference type="RefSeq" id="WP_037544730.1">
    <property type="nucleotide sequence ID" value="NZ_JNUP01000003.1"/>
</dbReference>
<gene>
    <name evidence="6" type="primary">xseB</name>
    <name evidence="8" type="ORF">DC28_00590</name>
</gene>
<dbReference type="eggNOG" id="COG1722">
    <property type="taxonomic scope" value="Bacteria"/>
</dbReference>
<evidence type="ECO:0000256" key="5">
    <source>
        <dbReference type="ARBA" id="ARBA00022839"/>
    </source>
</evidence>
<keyword evidence="3 6" id="KW-0540">Nuclease</keyword>
<dbReference type="AlphaFoldDB" id="A0A098R1W7"/>
<reference evidence="8 9" key="1">
    <citation type="submission" date="2014-05" db="EMBL/GenBank/DDBJ databases">
        <title>De novo Genome Sequence of Spirocheata sp.</title>
        <authorList>
            <person name="Shivani Y."/>
            <person name="Subhash Y."/>
            <person name="Tushar L."/>
            <person name="Sasikala C."/>
            <person name="Ramana C.V."/>
        </authorList>
    </citation>
    <scope>NUCLEOTIDE SEQUENCE [LARGE SCALE GENOMIC DNA]</scope>
    <source>
        <strain evidence="8 9">JC230</strain>
    </source>
</reference>
<dbReference type="PIRSF" id="PIRSF006488">
    <property type="entry name" value="Exonuc_VII_S"/>
    <property type="match status" value="1"/>
</dbReference>
<evidence type="ECO:0000256" key="2">
    <source>
        <dbReference type="ARBA" id="ARBA00022490"/>
    </source>
</evidence>
<comment type="function">
    <text evidence="6">Bidirectionally degrades single-stranded DNA into large acid-insoluble oligonucleotides, which are then degraded further into small acid-soluble oligonucleotides.</text>
</comment>
<comment type="subunit">
    <text evidence="6">Heterooligomer composed of large and small subunits.</text>
</comment>
<evidence type="ECO:0000256" key="3">
    <source>
        <dbReference type="ARBA" id="ARBA00022722"/>
    </source>
</evidence>
<accession>A0A098R1W7</accession>
<dbReference type="Proteomes" id="UP000029692">
    <property type="component" value="Unassembled WGS sequence"/>
</dbReference>
<sequence>MSSFETRLQRLEEISMSIRGSSIELEEATSLFEEGITLARELEKELSRVEQKIEILVNSPSKEGEKPVLELFPELTEGNS</sequence>
<comment type="caution">
    <text evidence="8">The sequence shown here is derived from an EMBL/GenBank/DDBJ whole genome shotgun (WGS) entry which is preliminary data.</text>
</comment>
<keyword evidence="5 6" id="KW-0269">Exonuclease</keyword>
<evidence type="ECO:0000256" key="4">
    <source>
        <dbReference type="ARBA" id="ARBA00022801"/>
    </source>
</evidence>
<dbReference type="STRING" id="1480694.DC28_00590"/>
<evidence type="ECO:0000256" key="1">
    <source>
        <dbReference type="ARBA" id="ARBA00009998"/>
    </source>
</evidence>
<keyword evidence="9" id="KW-1185">Reference proteome</keyword>
<evidence type="ECO:0000256" key="7">
    <source>
        <dbReference type="SAM" id="Coils"/>
    </source>
</evidence>
<dbReference type="GO" id="GO:0006308">
    <property type="term" value="P:DNA catabolic process"/>
    <property type="evidence" value="ECO:0007669"/>
    <property type="project" value="UniProtKB-UniRule"/>
</dbReference>
<evidence type="ECO:0000313" key="8">
    <source>
        <dbReference type="EMBL" id="KGE73761.1"/>
    </source>
</evidence>
<evidence type="ECO:0000313" key="9">
    <source>
        <dbReference type="Proteomes" id="UP000029692"/>
    </source>
</evidence>
<comment type="catalytic activity">
    <reaction evidence="6">
        <text>Exonucleolytic cleavage in either 5'- to 3'- or 3'- to 5'-direction to yield nucleoside 5'-phosphates.</text>
        <dbReference type="EC" id="3.1.11.6"/>
    </reaction>
</comment>
<dbReference type="GO" id="GO:0005737">
    <property type="term" value="C:cytoplasm"/>
    <property type="evidence" value="ECO:0007669"/>
    <property type="project" value="UniProtKB-SubCell"/>
</dbReference>
<dbReference type="Pfam" id="PF02609">
    <property type="entry name" value="Exonuc_VII_S"/>
    <property type="match status" value="1"/>
</dbReference>
<name>A0A098R1W7_9SPIO</name>
<keyword evidence="2 6" id="KW-0963">Cytoplasm</keyword>
<dbReference type="OrthoDB" id="5591562at2"/>
<comment type="subcellular location">
    <subcellularLocation>
        <location evidence="6">Cytoplasm</location>
    </subcellularLocation>
</comment>
<dbReference type="EMBL" id="JNUP01000003">
    <property type="protein sequence ID" value="KGE73761.1"/>
    <property type="molecule type" value="Genomic_DNA"/>
</dbReference>
<protein>
    <recommendedName>
        <fullName evidence="6">Exodeoxyribonuclease 7 small subunit</fullName>
        <ecNumber evidence="6">3.1.11.6</ecNumber>
    </recommendedName>
    <alternativeName>
        <fullName evidence="6">Exodeoxyribonuclease VII small subunit</fullName>
        <shortName evidence="6">Exonuclease VII small subunit</shortName>
    </alternativeName>
</protein>
<dbReference type="InterPro" id="IPR003761">
    <property type="entry name" value="Exonuc_VII_S"/>
</dbReference>
<dbReference type="EC" id="3.1.11.6" evidence="6"/>
<dbReference type="InterPro" id="IPR037004">
    <property type="entry name" value="Exonuc_VII_ssu_sf"/>
</dbReference>
<evidence type="ECO:0000256" key="6">
    <source>
        <dbReference type="HAMAP-Rule" id="MF_00337"/>
    </source>
</evidence>
<proteinExistence type="inferred from homology"/>
<dbReference type="Gene3D" id="1.10.287.1040">
    <property type="entry name" value="Exonuclease VII, small subunit"/>
    <property type="match status" value="1"/>
</dbReference>
<dbReference type="GO" id="GO:0009318">
    <property type="term" value="C:exodeoxyribonuclease VII complex"/>
    <property type="evidence" value="ECO:0007669"/>
    <property type="project" value="UniProtKB-UniRule"/>
</dbReference>
<dbReference type="NCBIfam" id="TIGR01280">
    <property type="entry name" value="xseB"/>
    <property type="match status" value="1"/>
</dbReference>
<dbReference type="GO" id="GO:0008855">
    <property type="term" value="F:exodeoxyribonuclease VII activity"/>
    <property type="evidence" value="ECO:0007669"/>
    <property type="project" value="UniProtKB-UniRule"/>
</dbReference>
<dbReference type="HAMAP" id="MF_00337">
    <property type="entry name" value="Exonuc_7_S"/>
    <property type="match status" value="1"/>
</dbReference>